<name>A0ACB0YKM4_MELEN</name>
<keyword evidence="2" id="KW-1185">Reference proteome</keyword>
<dbReference type="EMBL" id="CAVMJV010000014">
    <property type="protein sequence ID" value="CAK5051257.1"/>
    <property type="molecule type" value="Genomic_DNA"/>
</dbReference>
<comment type="caution">
    <text evidence="1">The sequence shown here is derived from an EMBL/GenBank/DDBJ whole genome shotgun (WGS) entry which is preliminary data.</text>
</comment>
<reference evidence="1" key="1">
    <citation type="submission" date="2023-11" db="EMBL/GenBank/DDBJ databases">
        <authorList>
            <person name="Poullet M."/>
        </authorList>
    </citation>
    <scope>NUCLEOTIDE SEQUENCE</scope>
    <source>
        <strain evidence="1">E1834</strain>
    </source>
</reference>
<organism evidence="1 2">
    <name type="scientific">Meloidogyne enterolobii</name>
    <name type="common">Root-knot nematode worm</name>
    <name type="synonym">Meloidogyne mayaguensis</name>
    <dbReference type="NCBI Taxonomy" id="390850"/>
    <lineage>
        <taxon>Eukaryota</taxon>
        <taxon>Metazoa</taxon>
        <taxon>Ecdysozoa</taxon>
        <taxon>Nematoda</taxon>
        <taxon>Chromadorea</taxon>
        <taxon>Rhabditida</taxon>
        <taxon>Tylenchina</taxon>
        <taxon>Tylenchomorpha</taxon>
        <taxon>Tylenchoidea</taxon>
        <taxon>Meloidogynidae</taxon>
        <taxon>Meloidogyninae</taxon>
        <taxon>Meloidogyne</taxon>
    </lineage>
</organism>
<protein>
    <submittedName>
        <fullName evidence="1">Uncharacterized protein</fullName>
    </submittedName>
</protein>
<dbReference type="Proteomes" id="UP001497535">
    <property type="component" value="Unassembled WGS sequence"/>
</dbReference>
<proteinExistence type="predicted"/>
<evidence type="ECO:0000313" key="2">
    <source>
        <dbReference type="Proteomes" id="UP001497535"/>
    </source>
</evidence>
<accession>A0ACB0YKM4</accession>
<sequence>MSANSQQQRPLCRYFASNICFKGDNCEFSHDRNAKPDLVCRYYLQGACAYGSRCRFDHVRAAQKAAVPNAQTCSLEKISAGPKTPPKPSAKLSINSKPFVPAPIPSSNPWNKNAPLNSFHDDLGFELELINGPDIGCSSNDLCLTSVQKTQNLWPEKLANVPLCPYFEVGLCQDGDSCRFVHGIQCDMCLLNILHPHNEAQRKKHRHDCLEQHERDMEAAFADARSADKQCGICMELIAEKDLRFAILQNCNHCFCLECIRKWRKQHNNMEQEVEAKTVRACPECRVHSDYVIPSKTWIEDKDEKEKLIKIFHDNTKKIQCKYIKGSDVDSCPFGNKCFYKHQMPDGTIVEGKSPRTLRREQRSVFAHHFELLEFMIVSLSDDSDDGGLDFSWY</sequence>
<gene>
    <name evidence="1" type="ORF">MENTE1834_LOCUS13553</name>
</gene>
<evidence type="ECO:0000313" key="1">
    <source>
        <dbReference type="EMBL" id="CAK5051257.1"/>
    </source>
</evidence>